<dbReference type="AlphaFoldDB" id="A0A245ZHB2"/>
<name>A0A245ZHB2_9SPHN</name>
<dbReference type="GO" id="GO:0003676">
    <property type="term" value="F:nucleic acid binding"/>
    <property type="evidence" value="ECO:0007669"/>
    <property type="project" value="InterPro"/>
</dbReference>
<reference evidence="1 2" key="1">
    <citation type="submission" date="2017-03" db="EMBL/GenBank/DDBJ databases">
        <title>Genome sequence of Sphingomonas mucosissima DSM 17494.</title>
        <authorList>
            <person name="Poehlein A."/>
            <person name="Wuebbeler J.H."/>
            <person name="Steinbuechel A."/>
            <person name="Daniel R."/>
        </authorList>
    </citation>
    <scope>NUCLEOTIDE SEQUENCE [LARGE SCALE GENOMIC DNA]</scope>
    <source>
        <strain evidence="1 2">DSM 17494</strain>
    </source>
</reference>
<organism evidence="1 2">
    <name type="scientific">Sphingomonas mucosissima</name>
    <dbReference type="NCBI Taxonomy" id="370959"/>
    <lineage>
        <taxon>Bacteria</taxon>
        <taxon>Pseudomonadati</taxon>
        <taxon>Pseudomonadota</taxon>
        <taxon>Alphaproteobacteria</taxon>
        <taxon>Sphingomonadales</taxon>
        <taxon>Sphingomonadaceae</taxon>
        <taxon>Sphingomonas</taxon>
    </lineage>
</organism>
<dbReference type="Proteomes" id="UP000197783">
    <property type="component" value="Unassembled WGS sequence"/>
</dbReference>
<dbReference type="InterPro" id="IPR011856">
    <property type="entry name" value="tRNA_endonuc-like_dom_sf"/>
</dbReference>
<dbReference type="EMBL" id="NBBJ01000004">
    <property type="protein sequence ID" value="OWK29136.1"/>
    <property type="molecule type" value="Genomic_DNA"/>
</dbReference>
<accession>A0A245ZHB2</accession>
<proteinExistence type="predicted"/>
<dbReference type="Pfam" id="PF06319">
    <property type="entry name" value="MmcB-like"/>
    <property type="match status" value="1"/>
</dbReference>
<comment type="caution">
    <text evidence="1">The sequence shown here is derived from an EMBL/GenBank/DDBJ whole genome shotgun (WGS) entry which is preliminary data.</text>
</comment>
<evidence type="ECO:0000313" key="1">
    <source>
        <dbReference type="EMBL" id="OWK29136.1"/>
    </source>
</evidence>
<dbReference type="Gene3D" id="3.40.1350.10">
    <property type="match status" value="1"/>
</dbReference>
<sequence length="181" mass="20119">MAARRHLFIVPQLFYEAGVLTTPASCVDDPSSPLCAADVARGVTRLLLRHELIAMQEVPLDGGRRVDLMALDARGQITIVEIKVSRADLVGDNKWQDYLPHCDRFFWAVPAGFDHTPIASEAFLPERTGLIVADRYDAAVVREARTEPMNTHARKKCTLAFARRAARRLVALSDPEAVQGW</sequence>
<dbReference type="InterPro" id="IPR009394">
    <property type="entry name" value="MmcB-like"/>
</dbReference>
<keyword evidence="2" id="KW-1185">Reference proteome</keyword>
<gene>
    <name evidence="1" type="ORF">SPMU_26630</name>
</gene>
<protein>
    <recommendedName>
        <fullName evidence="3">DNA repair protein MmcB-related protein</fullName>
    </recommendedName>
</protein>
<evidence type="ECO:0008006" key="3">
    <source>
        <dbReference type="Google" id="ProtNLM"/>
    </source>
</evidence>
<evidence type="ECO:0000313" key="2">
    <source>
        <dbReference type="Proteomes" id="UP000197783"/>
    </source>
</evidence>